<dbReference type="SUPFAM" id="SSF57850">
    <property type="entry name" value="RING/U-box"/>
    <property type="match status" value="1"/>
</dbReference>
<dbReference type="EMBL" id="BGPR01001323">
    <property type="protein sequence ID" value="GBM51109.1"/>
    <property type="molecule type" value="Genomic_DNA"/>
</dbReference>
<dbReference type="PANTHER" id="PTHR45969:SF69">
    <property type="entry name" value="FINGER DOMAIN PROTEIN, PUTATIVE (AFU_ORTHOLOGUE AFUA_3G12190)-RELATED"/>
    <property type="match status" value="1"/>
</dbReference>
<keyword evidence="1" id="KW-0479">Metal-binding</keyword>
<proteinExistence type="predicted"/>
<dbReference type="GO" id="GO:0061630">
    <property type="term" value="F:ubiquitin protein ligase activity"/>
    <property type="evidence" value="ECO:0007669"/>
    <property type="project" value="TreeGrafter"/>
</dbReference>
<evidence type="ECO:0000313" key="8">
    <source>
        <dbReference type="Proteomes" id="UP000499080"/>
    </source>
</evidence>
<feature type="region of interest" description="Disordered" evidence="5">
    <location>
        <begin position="1"/>
        <end position="25"/>
    </location>
</feature>
<dbReference type="InterPro" id="IPR011016">
    <property type="entry name" value="Znf_RING-CH"/>
</dbReference>
<keyword evidence="3" id="KW-0862">Zinc</keyword>
<dbReference type="Gene3D" id="3.30.40.10">
    <property type="entry name" value="Zinc/RING finger domain, C3HC4 (zinc finger)"/>
    <property type="match status" value="1"/>
</dbReference>
<dbReference type="GO" id="GO:0008270">
    <property type="term" value="F:zinc ion binding"/>
    <property type="evidence" value="ECO:0007669"/>
    <property type="project" value="UniProtKB-KW"/>
</dbReference>
<dbReference type="PROSITE" id="PS50089">
    <property type="entry name" value="ZF_RING_2"/>
    <property type="match status" value="1"/>
</dbReference>
<dbReference type="PANTHER" id="PTHR45969">
    <property type="entry name" value="RING ZINC FINGER PROTEIN-RELATED"/>
    <property type="match status" value="1"/>
</dbReference>
<evidence type="ECO:0000256" key="4">
    <source>
        <dbReference type="PROSITE-ProRule" id="PRU00175"/>
    </source>
</evidence>
<dbReference type="AlphaFoldDB" id="A0A4Y2GEH5"/>
<organism evidence="7 8">
    <name type="scientific">Araneus ventricosus</name>
    <name type="common">Orbweaver spider</name>
    <name type="synonym">Epeira ventricosa</name>
    <dbReference type="NCBI Taxonomy" id="182803"/>
    <lineage>
        <taxon>Eukaryota</taxon>
        <taxon>Metazoa</taxon>
        <taxon>Ecdysozoa</taxon>
        <taxon>Arthropoda</taxon>
        <taxon>Chelicerata</taxon>
        <taxon>Arachnida</taxon>
        <taxon>Araneae</taxon>
        <taxon>Araneomorphae</taxon>
        <taxon>Entelegynae</taxon>
        <taxon>Araneoidea</taxon>
        <taxon>Araneidae</taxon>
        <taxon>Araneus</taxon>
    </lineage>
</organism>
<dbReference type="Pfam" id="PF13639">
    <property type="entry name" value="zf-RING_2"/>
    <property type="match status" value="1"/>
</dbReference>
<protein>
    <recommendedName>
        <fullName evidence="6">RING-type domain-containing protein</fullName>
    </recommendedName>
</protein>
<keyword evidence="2 4" id="KW-0863">Zinc-finger</keyword>
<dbReference type="InterPro" id="IPR001841">
    <property type="entry name" value="Znf_RING"/>
</dbReference>
<dbReference type="SMART" id="SM00744">
    <property type="entry name" value="RINGv"/>
    <property type="match status" value="1"/>
</dbReference>
<dbReference type="SMART" id="SM00184">
    <property type="entry name" value="RING"/>
    <property type="match status" value="1"/>
</dbReference>
<dbReference type="Proteomes" id="UP000499080">
    <property type="component" value="Unassembled WGS sequence"/>
</dbReference>
<evidence type="ECO:0000256" key="1">
    <source>
        <dbReference type="ARBA" id="ARBA00022723"/>
    </source>
</evidence>
<evidence type="ECO:0000256" key="5">
    <source>
        <dbReference type="SAM" id="MobiDB-lite"/>
    </source>
</evidence>
<dbReference type="InterPro" id="IPR013083">
    <property type="entry name" value="Znf_RING/FYVE/PHD"/>
</dbReference>
<evidence type="ECO:0000259" key="6">
    <source>
        <dbReference type="PROSITE" id="PS50089"/>
    </source>
</evidence>
<keyword evidence="8" id="KW-1185">Reference proteome</keyword>
<sequence>MEGPCKSHNWSLRSPWATAPTPDSKEGCGKVAVSLSIGYPRKHFRANRFGNHCHKVYIGNLFMNYLTDKGTMESARKRKHSSVAAVESESSSMTTKTDPDMQTKRRKQSPFTGSDKNVKKDTSVQDPSTSGEGRTPSVDTSTGYECAICLESTRRRKMKSLPCSHAFHRACIDVWLKEGSRRCPICRQESEPPQNARPPTRNQRQMIFGDLQAFPGMRLVRPNNAGVDMRFNNGGFIRINNGGIHMRNVGFMVLNNGGTTIQNNGGIEMRLDNNGFMILNNGGIRFNNINI</sequence>
<gene>
    <name evidence="7" type="ORF">AVEN_275300_1</name>
</gene>
<feature type="compositionally biased region" description="Polar residues" evidence="5">
    <location>
        <begin position="124"/>
        <end position="140"/>
    </location>
</feature>
<evidence type="ECO:0000313" key="7">
    <source>
        <dbReference type="EMBL" id="GBM51109.1"/>
    </source>
</evidence>
<feature type="domain" description="RING-type" evidence="6">
    <location>
        <begin position="146"/>
        <end position="187"/>
    </location>
</feature>
<evidence type="ECO:0000256" key="2">
    <source>
        <dbReference type="ARBA" id="ARBA00022771"/>
    </source>
</evidence>
<reference evidence="7 8" key="1">
    <citation type="journal article" date="2019" name="Sci. Rep.">
        <title>Orb-weaving spider Araneus ventricosus genome elucidates the spidroin gene catalogue.</title>
        <authorList>
            <person name="Kono N."/>
            <person name="Nakamura H."/>
            <person name="Ohtoshi R."/>
            <person name="Moran D.A.P."/>
            <person name="Shinohara A."/>
            <person name="Yoshida Y."/>
            <person name="Fujiwara M."/>
            <person name="Mori M."/>
            <person name="Tomita M."/>
            <person name="Arakawa K."/>
        </authorList>
    </citation>
    <scope>NUCLEOTIDE SEQUENCE [LARGE SCALE GENOMIC DNA]</scope>
</reference>
<dbReference type="CDD" id="cd16473">
    <property type="entry name" value="RING-H2_RNF103"/>
    <property type="match status" value="1"/>
</dbReference>
<evidence type="ECO:0000256" key="3">
    <source>
        <dbReference type="ARBA" id="ARBA00022833"/>
    </source>
</evidence>
<feature type="compositionally biased region" description="Low complexity" evidence="5">
    <location>
        <begin position="82"/>
        <end position="92"/>
    </location>
</feature>
<comment type="caution">
    <text evidence="7">The sequence shown here is derived from an EMBL/GenBank/DDBJ whole genome shotgun (WGS) entry which is preliminary data.</text>
</comment>
<dbReference type="OrthoDB" id="8062037at2759"/>
<dbReference type="GO" id="GO:0016567">
    <property type="term" value="P:protein ubiquitination"/>
    <property type="evidence" value="ECO:0007669"/>
    <property type="project" value="TreeGrafter"/>
</dbReference>
<feature type="region of interest" description="Disordered" evidence="5">
    <location>
        <begin position="75"/>
        <end position="140"/>
    </location>
</feature>
<accession>A0A4Y2GEH5</accession>
<name>A0A4Y2GEH5_ARAVE</name>